<dbReference type="InterPro" id="IPR016031">
    <property type="entry name" value="Trp_RNA-bd_attenuator-like_dom"/>
</dbReference>
<organism evidence="7 8">
    <name type="scientific">Torulaspora globosa</name>
    <dbReference type="NCBI Taxonomy" id="48254"/>
    <lineage>
        <taxon>Eukaryota</taxon>
        <taxon>Fungi</taxon>
        <taxon>Dikarya</taxon>
        <taxon>Ascomycota</taxon>
        <taxon>Saccharomycotina</taxon>
        <taxon>Saccharomycetes</taxon>
        <taxon>Saccharomycetales</taxon>
        <taxon>Saccharomycetaceae</taxon>
        <taxon>Torulaspora</taxon>
    </lineage>
</organism>
<dbReference type="PANTHER" id="PTHR36959">
    <property type="entry name" value="ALTERED INHERITANCE OF MITOCHONDRIA PROTEIN 24, MITOCHONDRIAL"/>
    <property type="match status" value="1"/>
</dbReference>
<evidence type="ECO:0000313" key="7">
    <source>
        <dbReference type="EMBL" id="QLQ80965.1"/>
    </source>
</evidence>
<dbReference type="InterPro" id="IPR002838">
    <property type="entry name" value="AIM24"/>
</dbReference>
<evidence type="ECO:0000256" key="2">
    <source>
        <dbReference type="ARBA" id="ARBA00009322"/>
    </source>
</evidence>
<name>A0A7H9HWW1_9SACH</name>
<dbReference type="SUPFAM" id="SSF51219">
    <property type="entry name" value="TRAP-like"/>
    <property type="match status" value="1"/>
</dbReference>
<dbReference type="GO" id="GO:0007007">
    <property type="term" value="P:inner mitochondrial membrane organization"/>
    <property type="evidence" value="ECO:0007669"/>
    <property type="project" value="TreeGrafter"/>
</dbReference>
<keyword evidence="8" id="KW-1185">Reference proteome</keyword>
<dbReference type="Gene3D" id="3.60.160.10">
    <property type="entry name" value="Mitochondrial biogenesis AIM24"/>
    <property type="match status" value="1"/>
</dbReference>
<dbReference type="Proteomes" id="UP000510647">
    <property type="component" value="Chromosome 5"/>
</dbReference>
<keyword evidence="5 6" id="KW-0496">Mitochondrion</keyword>
<evidence type="ECO:0000256" key="6">
    <source>
        <dbReference type="RuleBase" id="RU363045"/>
    </source>
</evidence>
<dbReference type="OrthoDB" id="5295771at2759"/>
<dbReference type="AlphaFoldDB" id="A0A7H9HWW1"/>
<reference evidence="7 8" key="1">
    <citation type="submission" date="2020-06" db="EMBL/GenBank/DDBJ databases">
        <title>The yeast mating-type switching endonuclease HO is a domesticated member of an unorthodox homing genetic element family.</title>
        <authorList>
            <person name="Coughlan A.Y."/>
            <person name="Lombardi L."/>
            <person name="Braun-Galleani S."/>
            <person name="Martos A.R."/>
            <person name="Galeote V."/>
            <person name="Bigey F."/>
            <person name="Dequin S."/>
            <person name="Byrne K.P."/>
            <person name="Wolfe K.H."/>
        </authorList>
    </citation>
    <scope>NUCLEOTIDE SEQUENCE [LARGE SCALE GENOMIC DNA]</scope>
    <source>
        <strain evidence="7 8">CBS2947</strain>
    </source>
</reference>
<evidence type="ECO:0000313" key="8">
    <source>
        <dbReference type="Proteomes" id="UP000510647"/>
    </source>
</evidence>
<dbReference type="Pfam" id="PF01987">
    <property type="entry name" value="AIM24"/>
    <property type="match status" value="1"/>
</dbReference>
<evidence type="ECO:0000256" key="3">
    <source>
        <dbReference type="ARBA" id="ARBA00013287"/>
    </source>
</evidence>
<evidence type="ECO:0000256" key="1">
    <source>
        <dbReference type="ARBA" id="ARBA00004173"/>
    </source>
</evidence>
<accession>A0A7H9HWW1</accession>
<protein>
    <recommendedName>
        <fullName evidence="3 6">Altered inheritance of mitochondria protein 24, mitochondrial</fullName>
    </recommendedName>
</protein>
<keyword evidence="4" id="KW-0809">Transit peptide</keyword>
<gene>
    <name evidence="7" type="ORF">HG537_0E03200</name>
</gene>
<dbReference type="EMBL" id="CP059271">
    <property type="protein sequence ID" value="QLQ80965.1"/>
    <property type="molecule type" value="Genomic_DNA"/>
</dbReference>
<dbReference type="InterPro" id="IPR036983">
    <property type="entry name" value="AIM24_sf"/>
</dbReference>
<sequence>MVSSNWSNCSIGLVSRFLRLRQKRFYSNIGTCISDFAITKKGSGRGCFIELPDFIPLQDSILVKIPSSCEIYGKLNKINAISSDSKVQNQTLVAQESVGSAGFSRIVTGEYPVNLIMASPTPMSNIAVVKIDSGENDGLYVPEFDQNVLCYSGDLMLRNHNQITGYGVVALAGRGPVYRVILKEDEHMIVTSESILAYDSQVQTRLIRLQSPYRTPNAIYRFFSKYIQRYYDQLLVKWTKSGKVFSKIQGPGTFYLQTQFVPGSRRYSAKELLEITKSKA</sequence>
<dbReference type="GO" id="GO:0005743">
    <property type="term" value="C:mitochondrial inner membrane"/>
    <property type="evidence" value="ECO:0007669"/>
    <property type="project" value="TreeGrafter"/>
</dbReference>
<comment type="subcellular location">
    <subcellularLocation>
        <location evidence="1 6">Mitochondrion</location>
    </subcellularLocation>
</comment>
<evidence type="ECO:0000256" key="5">
    <source>
        <dbReference type="ARBA" id="ARBA00023128"/>
    </source>
</evidence>
<evidence type="ECO:0000256" key="4">
    <source>
        <dbReference type="ARBA" id="ARBA00022946"/>
    </source>
</evidence>
<dbReference type="PANTHER" id="PTHR36959:SF2">
    <property type="entry name" value="ALTERED INHERITANCE OF MITOCHONDRIA PROTEIN 24, MITOCHONDRIAL"/>
    <property type="match status" value="1"/>
</dbReference>
<proteinExistence type="inferred from homology"/>
<comment type="similarity">
    <text evidence="2 6">Belongs to the AIM24 family.</text>
</comment>